<proteinExistence type="predicted"/>
<evidence type="ECO:0000313" key="3">
    <source>
        <dbReference type="EMBL" id="MCM2400374.1"/>
    </source>
</evidence>
<dbReference type="SUPFAM" id="SSF103515">
    <property type="entry name" value="Autotransporter"/>
    <property type="match status" value="1"/>
</dbReference>
<name>A0ABT0V3A4_9HYPH</name>
<gene>
    <name evidence="3" type="ORF">NBH20_04360</name>
</gene>
<dbReference type="InterPro" id="IPR036709">
    <property type="entry name" value="Autotransporte_beta_dom_sf"/>
</dbReference>
<evidence type="ECO:0000256" key="1">
    <source>
        <dbReference type="SAM" id="SignalP"/>
    </source>
</evidence>
<dbReference type="RefSeq" id="WP_250944078.1">
    <property type="nucleotide sequence ID" value="NZ_JAMQAY010000001.1"/>
</dbReference>
<feature type="chain" id="PRO_5045916181" evidence="1">
    <location>
        <begin position="38"/>
        <end position="749"/>
    </location>
</feature>
<evidence type="ECO:0000313" key="4">
    <source>
        <dbReference type="Proteomes" id="UP001155079"/>
    </source>
</evidence>
<evidence type="ECO:0000259" key="2">
    <source>
        <dbReference type="PROSITE" id="PS51208"/>
    </source>
</evidence>
<dbReference type="SMART" id="SM00869">
    <property type="entry name" value="Autotransporter"/>
    <property type="match status" value="1"/>
</dbReference>
<dbReference type="Gene3D" id="2.40.128.130">
    <property type="entry name" value="Autotransporter beta-domain"/>
    <property type="match status" value="1"/>
</dbReference>
<sequence length="749" mass="78712">MFMQKPARRRTKINLASLCGTSALAMVLAMQAHKANADDGGFRDVSNDLSVALINRSNGSYTVARIVNTGSLLAYDTSGYVTYNENAATTVVSTGFTTRGNALSGDGSVMVGYARFVADGDYQAFIWSAANGITNIGALASGESQAIAVSDNGMAVVGNAEFGGNYDHAFYWSDGASTLRDLGTLGGDRSNAYAISADGSTVVGSSYLGTTPEASHGFVWHVGDAGMTDIGVLATGTYSEASLVSNNGLVVAGSADVTESDGNSTSYYSRAIRWTDAGGIIDLGTLGGKQSSIAAISNDGSVIVGDADMAPDINTDDTYSHAYRWEVGSDGINGTMTDLGTLGGNSSYAYDVNADGTVVVGYAKDSADDNHGFRWTQTDGMITVEQWLRNNGVTVDDNFTSDALKVSDDGNVVAGYARNNHYYIARVATPEAPETPTSGIIDLPQYLNTIGSTAAPRVGQPIASANTIMFGAQGSPMRDLLKAGQRSIWGTVDTGYDNSDASDGGLVLGDFGFGYGIADGITARISAGGTYTDQDLDAGGDFQHKGWYVSPEVSANIAGDIYLTVGGYYSRGKLDIKRGYLNGSAMDYSYGDTDTETWAGKIRVDWLNAFTLGDSAFTPYAALSRANTKSDGYTETGGSFPAIYDESEDHSTIARVGIDLVHTLTDDIRLLGRAEADYRFEKETTGTSGEIIGISSFDLEGQDVKQFWVRAGIGAEFDVGGGTASLMVNATTEGDDPNVWVRSGWKVNF</sequence>
<protein>
    <submittedName>
        <fullName evidence="3">Autotransporter domain-containing protein</fullName>
    </submittedName>
</protein>
<keyword evidence="1" id="KW-0732">Signal</keyword>
<comment type="caution">
    <text evidence="3">The sequence shown here is derived from an EMBL/GenBank/DDBJ whole genome shotgun (WGS) entry which is preliminary data.</text>
</comment>
<dbReference type="InterPro" id="IPR014262">
    <property type="entry name" value="HAF_rpt"/>
</dbReference>
<dbReference type="InterPro" id="IPR005546">
    <property type="entry name" value="Autotransporte_beta"/>
</dbReference>
<dbReference type="Proteomes" id="UP001155079">
    <property type="component" value="Unassembled WGS sequence"/>
</dbReference>
<organism evidence="3 4">
    <name type="scientific">Ciceribacter sichuanensis</name>
    <dbReference type="NCBI Taxonomy" id="2949647"/>
    <lineage>
        <taxon>Bacteria</taxon>
        <taxon>Pseudomonadati</taxon>
        <taxon>Pseudomonadota</taxon>
        <taxon>Alphaproteobacteria</taxon>
        <taxon>Hyphomicrobiales</taxon>
        <taxon>Rhizobiaceae</taxon>
        <taxon>Ciceribacter</taxon>
    </lineage>
</organism>
<feature type="signal peptide" evidence="1">
    <location>
        <begin position="1"/>
        <end position="37"/>
    </location>
</feature>
<dbReference type="NCBIfam" id="TIGR02913">
    <property type="entry name" value="HAF_rpt"/>
    <property type="match status" value="3"/>
</dbReference>
<feature type="domain" description="Autotransporter" evidence="2">
    <location>
        <begin position="481"/>
        <end position="749"/>
    </location>
</feature>
<reference evidence="3 4" key="1">
    <citation type="submission" date="2022-06" db="EMBL/GenBank/DDBJ databases">
        <authorList>
            <person name="Sun Q."/>
        </authorList>
    </citation>
    <scope>NUCLEOTIDE SEQUENCE [LARGE SCALE GENOMIC DNA]</scope>
    <source>
        <strain evidence="3 4">S153</strain>
    </source>
</reference>
<dbReference type="PROSITE" id="PS51208">
    <property type="entry name" value="AUTOTRANSPORTER"/>
    <property type="match status" value="1"/>
</dbReference>
<dbReference type="EMBL" id="JAMQAY010000001">
    <property type="protein sequence ID" value="MCM2400374.1"/>
    <property type="molecule type" value="Genomic_DNA"/>
</dbReference>
<accession>A0ABT0V3A4</accession>
<dbReference type="Pfam" id="PF03797">
    <property type="entry name" value="Autotransporter"/>
    <property type="match status" value="1"/>
</dbReference>
<keyword evidence="4" id="KW-1185">Reference proteome</keyword>